<protein>
    <submittedName>
        <fullName evidence="4">Uncharacterized protein conserved in bacteria</fullName>
    </submittedName>
</protein>
<name>Q2SEV5_HAHCH</name>
<dbReference type="OrthoDB" id="9793111at2"/>
<evidence type="ECO:0000256" key="2">
    <source>
        <dbReference type="ARBA" id="ARBA00000751"/>
    </source>
</evidence>
<sequence length="163" mass="19062">MRWLRAPENNRRRAKANVEVIKFYSVNDEFGEFSNFAQYPIKLKGKVWPSSEHYFQAMKFEEEKDRSDIRKAKSPLEAARKGRDRKRKLRNDWESVKLNIMREAILAKFTQHDALRERLLSTGSAKIVEHTDNDDYWGDGGDGSGQNMLGRILEEVRAQLSED</sequence>
<accession>Q2SEV5</accession>
<dbReference type="RefSeq" id="WP_011397886.1">
    <property type="nucleotide sequence ID" value="NC_007645.1"/>
</dbReference>
<dbReference type="NCBIfam" id="TIGR02464">
    <property type="entry name" value="ribofla_fusion"/>
    <property type="match status" value="1"/>
</dbReference>
<dbReference type="KEGG" id="hch:HCH_04109"/>
<evidence type="ECO:0000259" key="3">
    <source>
        <dbReference type="Pfam" id="PF08719"/>
    </source>
</evidence>
<dbReference type="InterPro" id="IPR012816">
    <property type="entry name" value="NADAR"/>
</dbReference>
<dbReference type="InterPro" id="IPR037238">
    <property type="entry name" value="YbiA-like_sf"/>
</dbReference>
<dbReference type="EMBL" id="CP000155">
    <property type="protein sequence ID" value="ABC30819.1"/>
    <property type="molecule type" value="Genomic_DNA"/>
</dbReference>
<dbReference type="CDD" id="cd15457">
    <property type="entry name" value="NADAR"/>
    <property type="match status" value="1"/>
</dbReference>
<dbReference type="Gene3D" id="1.10.357.40">
    <property type="entry name" value="YbiA-like"/>
    <property type="match status" value="1"/>
</dbReference>
<organism evidence="4 5">
    <name type="scientific">Hahella chejuensis (strain KCTC 2396)</name>
    <dbReference type="NCBI Taxonomy" id="349521"/>
    <lineage>
        <taxon>Bacteria</taxon>
        <taxon>Pseudomonadati</taxon>
        <taxon>Pseudomonadota</taxon>
        <taxon>Gammaproteobacteria</taxon>
        <taxon>Oceanospirillales</taxon>
        <taxon>Hahellaceae</taxon>
        <taxon>Hahella</taxon>
    </lineage>
</organism>
<dbReference type="STRING" id="349521.HCH_04109"/>
<dbReference type="Proteomes" id="UP000000238">
    <property type="component" value="Chromosome"/>
</dbReference>
<dbReference type="Pfam" id="PF08719">
    <property type="entry name" value="NADAR"/>
    <property type="match status" value="1"/>
</dbReference>
<evidence type="ECO:0000313" key="4">
    <source>
        <dbReference type="EMBL" id="ABC30819.1"/>
    </source>
</evidence>
<keyword evidence="5" id="KW-1185">Reference proteome</keyword>
<dbReference type="HOGENOM" id="CLU_084247_3_1_6"/>
<comment type="catalytic activity">
    <reaction evidence="2">
        <text>2,5-diamino-6-hydroxy-4-(5-phosphoribosylamino)-pyrimidine + H2O = 2,5,6-triamino-4-hydroxypyrimidine + D-ribose 5-phosphate</text>
        <dbReference type="Rhea" id="RHEA:23436"/>
        <dbReference type="ChEBI" id="CHEBI:15377"/>
        <dbReference type="ChEBI" id="CHEBI:58614"/>
        <dbReference type="ChEBI" id="CHEBI:78346"/>
        <dbReference type="ChEBI" id="CHEBI:137796"/>
    </reaction>
</comment>
<proteinExistence type="predicted"/>
<gene>
    <name evidence="4" type="ordered locus">HCH_04109</name>
</gene>
<reference evidence="4 5" key="1">
    <citation type="journal article" date="2005" name="Nucleic Acids Res.">
        <title>Genomic blueprint of Hahella chejuensis, a marine microbe producing an algicidal agent.</title>
        <authorList>
            <person name="Jeong H."/>
            <person name="Yim J.H."/>
            <person name="Lee C."/>
            <person name="Choi S.-H."/>
            <person name="Park Y.K."/>
            <person name="Yoon S.H."/>
            <person name="Hur C.-G."/>
            <person name="Kang H.-Y."/>
            <person name="Kim D."/>
            <person name="Lee H.H."/>
            <person name="Park K.H."/>
            <person name="Park S.-H."/>
            <person name="Park H.-S."/>
            <person name="Lee H.K."/>
            <person name="Oh T.K."/>
            <person name="Kim J.F."/>
        </authorList>
    </citation>
    <scope>NUCLEOTIDE SEQUENCE [LARGE SCALE GENOMIC DNA]</scope>
    <source>
        <strain evidence="4 5">KCTC 2396</strain>
    </source>
</reference>
<feature type="domain" description="NADAR" evidence="3">
    <location>
        <begin position="23"/>
        <end position="160"/>
    </location>
</feature>
<dbReference type="AlphaFoldDB" id="Q2SEV5"/>
<dbReference type="SUPFAM" id="SSF143990">
    <property type="entry name" value="YbiA-like"/>
    <property type="match status" value="1"/>
</dbReference>
<dbReference type="eggNOG" id="COG3236">
    <property type="taxonomic scope" value="Bacteria"/>
</dbReference>
<comment type="catalytic activity">
    <reaction evidence="1">
        <text>5-amino-6-(5-phospho-D-ribosylamino)uracil + H2O = 5,6-diaminouracil + D-ribose 5-phosphate</text>
        <dbReference type="Rhea" id="RHEA:55020"/>
        <dbReference type="ChEBI" id="CHEBI:15377"/>
        <dbReference type="ChEBI" id="CHEBI:46252"/>
        <dbReference type="ChEBI" id="CHEBI:58453"/>
        <dbReference type="ChEBI" id="CHEBI:78346"/>
    </reaction>
</comment>
<evidence type="ECO:0000313" key="5">
    <source>
        <dbReference type="Proteomes" id="UP000000238"/>
    </source>
</evidence>
<evidence type="ECO:0000256" key="1">
    <source>
        <dbReference type="ARBA" id="ARBA00000022"/>
    </source>
</evidence>